<evidence type="ECO:0000313" key="4">
    <source>
        <dbReference type="Proteomes" id="UP001162972"/>
    </source>
</evidence>
<evidence type="ECO:0000313" key="3">
    <source>
        <dbReference type="EMBL" id="KAJ6408546.1"/>
    </source>
</evidence>
<dbReference type="Pfam" id="PF13968">
    <property type="entry name" value="DUF4220"/>
    <property type="match status" value="1"/>
</dbReference>
<evidence type="ECO:0000256" key="1">
    <source>
        <dbReference type="SAM" id="Phobius"/>
    </source>
</evidence>
<feature type="transmembrane region" description="Helical" evidence="1">
    <location>
        <begin position="82"/>
        <end position="106"/>
    </location>
</feature>
<proteinExistence type="predicted"/>
<dbReference type="InterPro" id="IPR025315">
    <property type="entry name" value="DUF4220"/>
</dbReference>
<feature type="domain" description="DUF4220" evidence="2">
    <location>
        <begin position="53"/>
        <end position="106"/>
    </location>
</feature>
<keyword evidence="1" id="KW-1133">Transmembrane helix</keyword>
<feature type="transmembrane region" description="Helical" evidence="1">
    <location>
        <begin position="48"/>
        <end position="70"/>
    </location>
</feature>
<evidence type="ECO:0000259" key="2">
    <source>
        <dbReference type="Pfam" id="PF13968"/>
    </source>
</evidence>
<protein>
    <recommendedName>
        <fullName evidence="2">DUF4220 domain-containing protein</fullName>
    </recommendedName>
</protein>
<dbReference type="Proteomes" id="UP001162972">
    <property type="component" value="Chromosome 6"/>
</dbReference>
<reference evidence="3 4" key="1">
    <citation type="journal article" date="2023" name="Int. J. Mol. Sci.">
        <title>De Novo Assembly and Annotation of 11 Diverse Shrub Willow (Salix) Genomes Reveals Novel Gene Organization in Sex-Linked Regions.</title>
        <authorList>
            <person name="Hyden B."/>
            <person name="Feng K."/>
            <person name="Yates T.B."/>
            <person name="Jawdy S."/>
            <person name="Cereghino C."/>
            <person name="Smart L.B."/>
            <person name="Muchero W."/>
        </authorList>
    </citation>
    <scope>NUCLEOTIDE SEQUENCE [LARGE SCALE GENOMIC DNA]</scope>
    <source>
        <tissue evidence="3">Shoot tip</tissue>
    </source>
</reference>
<dbReference type="PANTHER" id="PTHR31325">
    <property type="entry name" value="OS01G0798800 PROTEIN-RELATED"/>
    <property type="match status" value="1"/>
</dbReference>
<keyword evidence="4" id="KW-1185">Reference proteome</keyword>
<keyword evidence="1" id="KW-0472">Membrane</keyword>
<feature type="transmembrane region" description="Helical" evidence="1">
    <location>
        <begin position="17"/>
        <end position="36"/>
    </location>
</feature>
<accession>A0AAD6JNP8</accession>
<gene>
    <name evidence="3" type="ORF">OIU84_011801</name>
</gene>
<dbReference type="AlphaFoldDB" id="A0AAD6JNP8"/>
<sequence length="119" mass="13414">MSLSHLSQDAVALWNEWQIRSLMLLSLFLQIFLSIFGKRRKVSAERWYGPSLWIAYLSADWVATFSLGILARSESDSKNWNWIPVFWAPLLLVHLGGPGAITAYSATKTVTGRSKLIST</sequence>
<organism evidence="3 4">
    <name type="scientific">Salix udensis</name>
    <dbReference type="NCBI Taxonomy" id="889485"/>
    <lineage>
        <taxon>Eukaryota</taxon>
        <taxon>Viridiplantae</taxon>
        <taxon>Streptophyta</taxon>
        <taxon>Embryophyta</taxon>
        <taxon>Tracheophyta</taxon>
        <taxon>Spermatophyta</taxon>
        <taxon>Magnoliopsida</taxon>
        <taxon>eudicotyledons</taxon>
        <taxon>Gunneridae</taxon>
        <taxon>Pentapetalae</taxon>
        <taxon>rosids</taxon>
        <taxon>fabids</taxon>
        <taxon>Malpighiales</taxon>
        <taxon>Salicaceae</taxon>
        <taxon>Saliceae</taxon>
        <taxon>Salix</taxon>
    </lineage>
</organism>
<dbReference type="EMBL" id="JAPFFJ010000016">
    <property type="protein sequence ID" value="KAJ6408546.1"/>
    <property type="molecule type" value="Genomic_DNA"/>
</dbReference>
<name>A0AAD6JNP8_9ROSI</name>
<comment type="caution">
    <text evidence="3">The sequence shown here is derived from an EMBL/GenBank/DDBJ whole genome shotgun (WGS) entry which is preliminary data.</text>
</comment>
<keyword evidence="1" id="KW-0812">Transmembrane</keyword>